<sequence length="785" mass="87240">MSSIELLPFQARAAQQIVNRFHKLLTDPMRPMVHKNWEVPFYQALSAITGAGKTAMLADAVSQIRATLPVQPIVLWISKAKVVVDQTYANFEPGGKYSHLIDPSFTVKYLSELTPEAIGDGNTPFLVLTTVGAFNQKGKSDGTLRVHQVKQDNGNISLWSALAKRKAGSGERRPLIVVYDEGHNLADQQVDFLFELEPDAILVASATLKTPGKLGKMIDRLKDHGWSDKPLDDTKEETFACLVTAVRSKAVVDLGLVKRQIVLGGYTSIMETMIDDMMQTIGVASQKAKDLQAGFEPKAIYVCLTNKSQDDGSMDLPSKPFEQRKAAPILIWRYLVDQKKVDPESIAVYCDLKFDRSENPPPPDFKLFSGGDQDFAAFTAGNYKHIIFNQSLQEGWDDPAVCCAYIDKSMGSAIEVEQVIGRVLRQPGAKHFPDPDLNTASFFIRVDNKQEFPKILKAVQKNLGSEMPEVKIEGYVDPKDRQRAHQAPKKKKFIPEIHTDASDAVGPLNQAVADLHDYTNDTKHTVGKGAIQQAGMEIAGGGKADVIELDTPHSNRVMARWIMRREMLSLYPDVAKAIDWSDRRFDARIEITSPAAAALRREAESIVDIYLDNSELMFEEENLYTVGAVHVNPHKAQHFDNALHDAYDLNPLELEVAEAIDATGLDWARNPVNGGYSIPLLHKGDSRHFFPDFLVWKDDLVFAIDPKGAHILLKDAGVKLLNIRDERGQRKVLVRLLARGRWNEQVQCLNEKDGFTVFSVTKSTSKLKAQHVATVAKAVEAALKA</sequence>
<dbReference type="Pfam" id="PF04851">
    <property type="entry name" value="ResIII"/>
    <property type="match status" value="1"/>
</dbReference>
<accession>A0ABW0G7T0</accession>
<proteinExistence type="predicted"/>
<keyword evidence="3" id="KW-1185">Reference proteome</keyword>
<evidence type="ECO:0000259" key="1">
    <source>
        <dbReference type="Pfam" id="PF04851"/>
    </source>
</evidence>
<dbReference type="SUPFAM" id="SSF52540">
    <property type="entry name" value="P-loop containing nucleoside triphosphate hydrolases"/>
    <property type="match status" value="2"/>
</dbReference>
<dbReference type="GO" id="GO:0004386">
    <property type="term" value="F:helicase activity"/>
    <property type="evidence" value="ECO:0007669"/>
    <property type="project" value="UniProtKB-KW"/>
</dbReference>
<reference evidence="3" key="1">
    <citation type="journal article" date="2019" name="Int. J. Syst. Evol. Microbiol.">
        <title>The Global Catalogue of Microorganisms (GCM) 10K type strain sequencing project: providing services to taxonomists for standard genome sequencing and annotation.</title>
        <authorList>
            <consortium name="The Broad Institute Genomics Platform"/>
            <consortium name="The Broad Institute Genome Sequencing Center for Infectious Disease"/>
            <person name="Wu L."/>
            <person name="Ma J."/>
        </authorList>
    </citation>
    <scope>NUCLEOTIDE SEQUENCE [LARGE SCALE GENOMIC DNA]</scope>
    <source>
        <strain evidence="3">CCUG 58760</strain>
    </source>
</reference>
<dbReference type="Gene3D" id="3.40.50.300">
    <property type="entry name" value="P-loop containing nucleotide triphosphate hydrolases"/>
    <property type="match status" value="2"/>
</dbReference>
<dbReference type="RefSeq" id="WP_376996621.1">
    <property type="nucleotide sequence ID" value="NZ_JBHSLC010000038.1"/>
</dbReference>
<dbReference type="InterPro" id="IPR006935">
    <property type="entry name" value="Helicase/UvrB_N"/>
</dbReference>
<name>A0ABW0G7T0_9PROT</name>
<dbReference type="EMBL" id="JBHSLC010000038">
    <property type="protein sequence ID" value="MFC5357085.1"/>
    <property type="molecule type" value="Genomic_DNA"/>
</dbReference>
<keyword evidence="2" id="KW-0067">ATP-binding</keyword>
<keyword evidence="2" id="KW-0378">Hydrolase</keyword>
<dbReference type="Proteomes" id="UP001596166">
    <property type="component" value="Unassembled WGS sequence"/>
</dbReference>
<keyword evidence="2" id="KW-0347">Helicase</keyword>
<evidence type="ECO:0000313" key="3">
    <source>
        <dbReference type="Proteomes" id="UP001596166"/>
    </source>
</evidence>
<dbReference type="InterPro" id="IPR027417">
    <property type="entry name" value="P-loop_NTPase"/>
</dbReference>
<keyword evidence="2" id="KW-0547">Nucleotide-binding</keyword>
<evidence type="ECO:0000313" key="2">
    <source>
        <dbReference type="EMBL" id="MFC5357085.1"/>
    </source>
</evidence>
<feature type="domain" description="Helicase/UvrB N-terminal" evidence="1">
    <location>
        <begin position="4"/>
        <end position="209"/>
    </location>
</feature>
<gene>
    <name evidence="2" type="ORF">ACFPMG_18905</name>
</gene>
<protein>
    <submittedName>
        <fullName evidence="2">DEAD/DEAH box helicase family protein</fullName>
    </submittedName>
</protein>
<organism evidence="2 3">
    <name type="scientific">Azospirillum himalayense</name>
    <dbReference type="NCBI Taxonomy" id="654847"/>
    <lineage>
        <taxon>Bacteria</taxon>
        <taxon>Pseudomonadati</taxon>
        <taxon>Pseudomonadota</taxon>
        <taxon>Alphaproteobacteria</taxon>
        <taxon>Rhodospirillales</taxon>
        <taxon>Azospirillaceae</taxon>
        <taxon>Azospirillum</taxon>
    </lineage>
</organism>
<comment type="caution">
    <text evidence="2">The sequence shown here is derived from an EMBL/GenBank/DDBJ whole genome shotgun (WGS) entry which is preliminary data.</text>
</comment>